<comment type="similarity">
    <text evidence="1">Belongs to the multicopper oxidase family.</text>
</comment>
<evidence type="ECO:0000313" key="7">
    <source>
        <dbReference type="EMBL" id="PSL55256.1"/>
    </source>
</evidence>
<dbReference type="Gene3D" id="2.60.40.420">
    <property type="entry name" value="Cupredoxins - blue copper proteins"/>
    <property type="match status" value="3"/>
</dbReference>
<dbReference type="CDD" id="cd04232">
    <property type="entry name" value="CuRO_1_CueO_FtsP"/>
    <property type="match status" value="1"/>
</dbReference>
<evidence type="ECO:0000256" key="1">
    <source>
        <dbReference type="ARBA" id="ARBA00010609"/>
    </source>
</evidence>
<dbReference type="SUPFAM" id="SSF49503">
    <property type="entry name" value="Cupredoxins"/>
    <property type="match status" value="3"/>
</dbReference>
<dbReference type="Pfam" id="PF00394">
    <property type="entry name" value="Cu-oxidase"/>
    <property type="match status" value="1"/>
</dbReference>
<gene>
    <name evidence="7" type="ORF">B0I31_105215</name>
</gene>
<keyword evidence="3" id="KW-0560">Oxidoreductase</keyword>
<dbReference type="CDD" id="cd13890">
    <property type="entry name" value="CuRO_3_CueO_FtsP"/>
    <property type="match status" value="1"/>
</dbReference>
<dbReference type="Pfam" id="PF07732">
    <property type="entry name" value="Cu-oxidase_3"/>
    <property type="match status" value="1"/>
</dbReference>
<proteinExistence type="inferred from homology"/>
<reference evidence="7 8" key="1">
    <citation type="submission" date="2018-03" db="EMBL/GenBank/DDBJ databases">
        <title>Genomic Encyclopedia of Type Strains, Phase III (KMG-III): the genomes of soil and plant-associated and newly described type strains.</title>
        <authorList>
            <person name="Whitman W."/>
        </authorList>
    </citation>
    <scope>NUCLEOTIDE SEQUENCE [LARGE SCALE GENOMIC DNA]</scope>
    <source>
        <strain evidence="7 8">CGMCC 4.7097</strain>
    </source>
</reference>
<dbReference type="AlphaFoldDB" id="A0A2P8I9W0"/>
<dbReference type="InterPro" id="IPR001117">
    <property type="entry name" value="Cu-oxidase_2nd"/>
</dbReference>
<dbReference type="CDD" id="cd13867">
    <property type="entry name" value="CuRO_2_CueO_FtsP"/>
    <property type="match status" value="1"/>
</dbReference>
<accession>A0A2P8I9W0</accession>
<evidence type="ECO:0000259" key="4">
    <source>
        <dbReference type="Pfam" id="PF00394"/>
    </source>
</evidence>
<dbReference type="PROSITE" id="PS00080">
    <property type="entry name" value="MULTICOPPER_OXIDASE2"/>
    <property type="match status" value="1"/>
</dbReference>
<dbReference type="PROSITE" id="PS51257">
    <property type="entry name" value="PROKAR_LIPOPROTEIN"/>
    <property type="match status" value="1"/>
</dbReference>
<dbReference type="InterPro" id="IPR045087">
    <property type="entry name" value="Cu-oxidase_fam"/>
</dbReference>
<evidence type="ECO:0000256" key="3">
    <source>
        <dbReference type="ARBA" id="ARBA00023002"/>
    </source>
</evidence>
<dbReference type="Pfam" id="PF07731">
    <property type="entry name" value="Cu-oxidase_2"/>
    <property type="match status" value="1"/>
</dbReference>
<evidence type="ECO:0000256" key="2">
    <source>
        <dbReference type="ARBA" id="ARBA00022723"/>
    </source>
</evidence>
<keyword evidence="2" id="KW-0479">Metal-binding</keyword>
<dbReference type="InterPro" id="IPR002355">
    <property type="entry name" value="Cu_oxidase_Cu_BS"/>
</dbReference>
<evidence type="ECO:0000313" key="8">
    <source>
        <dbReference type="Proteomes" id="UP000241118"/>
    </source>
</evidence>
<comment type="caution">
    <text evidence="7">The sequence shown here is derived from an EMBL/GenBank/DDBJ whole genome shotgun (WGS) entry which is preliminary data.</text>
</comment>
<dbReference type="InterPro" id="IPR008972">
    <property type="entry name" value="Cupredoxin"/>
</dbReference>
<dbReference type="InterPro" id="IPR011706">
    <property type="entry name" value="Cu-oxidase_C"/>
</dbReference>
<dbReference type="Proteomes" id="UP000241118">
    <property type="component" value="Unassembled WGS sequence"/>
</dbReference>
<feature type="domain" description="Plastocyanin-like" evidence="6">
    <location>
        <begin position="67"/>
        <end position="177"/>
    </location>
</feature>
<dbReference type="GO" id="GO:0005507">
    <property type="term" value="F:copper ion binding"/>
    <property type="evidence" value="ECO:0007669"/>
    <property type="project" value="InterPro"/>
</dbReference>
<name>A0A2P8I9W0_SACCR</name>
<feature type="domain" description="Plastocyanin-like" evidence="5">
    <location>
        <begin position="354"/>
        <end position="464"/>
    </location>
</feature>
<protein>
    <submittedName>
        <fullName evidence="7">FtsP/CotA-like multicopper oxidase with cupredoxin domain</fullName>
    </submittedName>
</protein>
<dbReference type="InterPro" id="IPR011707">
    <property type="entry name" value="Cu-oxidase-like_N"/>
</dbReference>
<evidence type="ECO:0000259" key="5">
    <source>
        <dbReference type="Pfam" id="PF07731"/>
    </source>
</evidence>
<dbReference type="OrthoDB" id="345021at2"/>
<feature type="domain" description="Plastocyanin-like" evidence="4">
    <location>
        <begin position="217"/>
        <end position="295"/>
    </location>
</feature>
<dbReference type="EMBL" id="PYAX01000005">
    <property type="protein sequence ID" value="PSL55256.1"/>
    <property type="molecule type" value="Genomic_DNA"/>
</dbReference>
<dbReference type="GO" id="GO:0016491">
    <property type="term" value="F:oxidoreductase activity"/>
    <property type="evidence" value="ECO:0007669"/>
    <property type="project" value="UniProtKB-KW"/>
</dbReference>
<dbReference type="PANTHER" id="PTHR48267:SF1">
    <property type="entry name" value="BILIRUBIN OXIDASE"/>
    <property type="match status" value="1"/>
</dbReference>
<dbReference type="RefSeq" id="WP_106616159.1">
    <property type="nucleotide sequence ID" value="NZ_PYAX01000005.1"/>
</dbReference>
<keyword evidence="8" id="KW-1185">Reference proteome</keyword>
<evidence type="ECO:0000259" key="6">
    <source>
        <dbReference type="Pfam" id="PF07732"/>
    </source>
</evidence>
<sequence>MRRRGFLTLTGLLGLAGVVGVTGCGAGAGGNTGTLAFTNRLRIPPVLDPVPGPDGVKRFPLHLRAGRAELLPGKTASTWGVNGDHLGPTLRARRGDRVAMGVVNQLTEATTLHWHGVRLPAVMDGGPHQMIEPGATWNPEWTVDQPAATCWYHPHPHGMTSRHVYRGLAGMFILDDDRAPDLPGTYGVDDVPLIVQDKEFTADGELDEAFGGTFGLLGDDVLVNGTYDPYFEVTTTKVRFRVLNGSNAHVYSIGFADNRTFHVVGSDAGLLAAPAPVQRFRISPGERFEVVVDFTPGEQVVLRGFAGDSDVEEGEYDLLKLIAAANLEPSPDLPATLADLPPIVPGAKVRRFTLGGSDINGKDMDMTRVDEVVPAGAREVWEVDNITFSHNFHIHEVAFTVLDVDGEAPPEHLRGRKDTVFVEGRTKVRLAVEFGTHTDPKTPYMYHCHILKHEDKGMMGQFLIVAPGTEDQTPRTLAMAGHPH</sequence>
<organism evidence="7 8">
    <name type="scientific">Saccharothrix carnea</name>
    <dbReference type="NCBI Taxonomy" id="1280637"/>
    <lineage>
        <taxon>Bacteria</taxon>
        <taxon>Bacillati</taxon>
        <taxon>Actinomycetota</taxon>
        <taxon>Actinomycetes</taxon>
        <taxon>Pseudonocardiales</taxon>
        <taxon>Pseudonocardiaceae</taxon>
        <taxon>Saccharothrix</taxon>
    </lineage>
</organism>
<dbReference type="PANTHER" id="PTHR48267">
    <property type="entry name" value="CUPREDOXIN SUPERFAMILY PROTEIN"/>
    <property type="match status" value="1"/>
</dbReference>